<evidence type="ECO:0000313" key="3">
    <source>
        <dbReference type="Proteomes" id="UP000325003"/>
    </source>
</evidence>
<feature type="domain" description="Cupin type-2" evidence="1">
    <location>
        <begin position="55"/>
        <end position="117"/>
    </location>
</feature>
<dbReference type="Gene3D" id="2.60.120.10">
    <property type="entry name" value="Jelly Rolls"/>
    <property type="match status" value="1"/>
</dbReference>
<dbReference type="SUPFAM" id="SSF51182">
    <property type="entry name" value="RmlC-like cupins"/>
    <property type="match status" value="1"/>
</dbReference>
<keyword evidence="3" id="KW-1185">Reference proteome</keyword>
<dbReference type="Pfam" id="PF07883">
    <property type="entry name" value="Cupin_2"/>
    <property type="match status" value="1"/>
</dbReference>
<dbReference type="InterPro" id="IPR011051">
    <property type="entry name" value="RmlC_Cupin_sf"/>
</dbReference>
<comment type="caution">
    <text evidence="2">The sequence shown here is derived from an EMBL/GenBank/DDBJ whole genome shotgun (WGS) entry which is preliminary data.</text>
</comment>
<dbReference type="EMBL" id="VUJV01000006">
    <property type="protein sequence ID" value="KAA1416963.1"/>
    <property type="molecule type" value="Genomic_DNA"/>
</dbReference>
<dbReference type="RefSeq" id="WP_149729633.1">
    <property type="nucleotide sequence ID" value="NZ_VUJV01000006.1"/>
</dbReference>
<evidence type="ECO:0000259" key="1">
    <source>
        <dbReference type="Pfam" id="PF07883"/>
    </source>
</evidence>
<name>A0A5B1L8E5_9ACTN</name>
<organism evidence="2 3">
    <name type="scientific">Nocardioides humilatus</name>
    <dbReference type="NCBI Taxonomy" id="2607660"/>
    <lineage>
        <taxon>Bacteria</taxon>
        <taxon>Bacillati</taxon>
        <taxon>Actinomycetota</taxon>
        <taxon>Actinomycetes</taxon>
        <taxon>Propionibacteriales</taxon>
        <taxon>Nocardioidaceae</taxon>
        <taxon>Nocardioides</taxon>
    </lineage>
</organism>
<accession>A0A5B1L8E5</accession>
<dbReference type="AlphaFoldDB" id="A0A5B1L8E5"/>
<reference evidence="2 3" key="1">
    <citation type="submission" date="2019-09" db="EMBL/GenBank/DDBJ databases">
        <title>Nocardioides panacisoli sp. nov., isolated from the soil of a ginseng field.</title>
        <authorList>
            <person name="Cho C."/>
        </authorList>
    </citation>
    <scope>NUCLEOTIDE SEQUENCE [LARGE SCALE GENOMIC DNA]</scope>
    <source>
        <strain evidence="2 3">BN130099</strain>
    </source>
</reference>
<evidence type="ECO:0000313" key="2">
    <source>
        <dbReference type="EMBL" id="KAA1416963.1"/>
    </source>
</evidence>
<protein>
    <submittedName>
        <fullName evidence="2">Cupin domain-containing protein</fullName>
    </submittedName>
</protein>
<sequence length="141" mass="15645">MSDLRHDLAPIRVTADELTVETNQSAGATRIAAIHRGMGADRIWLGKVLNDPAYRSVPHHHAGAETGGYVLKGKARIYFGEGYREYYDLDEGDFVQVPPWMPHIECNRSKDAELVWLTARTPDNLVVNLPDVDLPASAYAS</sequence>
<dbReference type="Proteomes" id="UP000325003">
    <property type="component" value="Unassembled WGS sequence"/>
</dbReference>
<dbReference type="InterPro" id="IPR013096">
    <property type="entry name" value="Cupin_2"/>
</dbReference>
<reference evidence="2 3" key="2">
    <citation type="submission" date="2019-09" db="EMBL/GenBank/DDBJ databases">
        <authorList>
            <person name="Jin C."/>
        </authorList>
    </citation>
    <scope>NUCLEOTIDE SEQUENCE [LARGE SCALE GENOMIC DNA]</scope>
    <source>
        <strain evidence="2 3">BN130099</strain>
    </source>
</reference>
<dbReference type="InterPro" id="IPR014710">
    <property type="entry name" value="RmlC-like_jellyroll"/>
</dbReference>
<proteinExistence type="predicted"/>
<gene>
    <name evidence="2" type="ORF">F0U44_17435</name>
</gene>